<organism evidence="1 2">
    <name type="scientific">Pontibacter locisalis</name>
    <dbReference type="NCBI Taxonomy" id="1719035"/>
    <lineage>
        <taxon>Bacteria</taxon>
        <taxon>Pseudomonadati</taxon>
        <taxon>Bacteroidota</taxon>
        <taxon>Cytophagia</taxon>
        <taxon>Cytophagales</taxon>
        <taxon>Hymenobacteraceae</taxon>
        <taxon>Pontibacter</taxon>
    </lineage>
</organism>
<evidence type="ECO:0000313" key="1">
    <source>
        <dbReference type="EMBL" id="MFD2515635.1"/>
    </source>
</evidence>
<dbReference type="RefSeq" id="WP_377510760.1">
    <property type="nucleotide sequence ID" value="NZ_JBHULU010000021.1"/>
</dbReference>
<protein>
    <recommendedName>
        <fullName evidence="3">Glycosyl transferase family 8</fullName>
    </recommendedName>
</protein>
<dbReference type="EMBL" id="JBHULU010000021">
    <property type="protein sequence ID" value="MFD2515635.1"/>
    <property type="molecule type" value="Genomic_DNA"/>
</dbReference>
<dbReference type="SUPFAM" id="SSF53448">
    <property type="entry name" value="Nucleotide-diphospho-sugar transferases"/>
    <property type="match status" value="1"/>
</dbReference>
<name>A0ABW5ISH9_9BACT</name>
<keyword evidence="2" id="KW-1185">Reference proteome</keyword>
<sequence>MRKAVVTLAIGEKYERMFEDYCKDNWQQYCDRFGYELIVITEPLDSSARANLRSPAWQKLLILSQDWSAEYDRVVWIDTDIVINNAYASDICEGVPIDKVGAVEAYSIPSREIHDITLERMYRYWDRENIKYLDNRTPKSYYTNRGLPENSLKEVVHTGVFVCSPKYHREIFEYVYNNYEDARGAEWNYEMPMLSFELVKANLVHWISPRFNFAVLYVAAAYYPDDLLGFEKPQNKAETSARSRSLLEKILHMAREQKPINILEEREVKCLKNIYELSVFMHFAGCTHLIQKSTSFISSGNNSINSINHKPVMCAVSRV</sequence>
<gene>
    <name evidence="1" type="ORF">ACFSRY_17305</name>
</gene>
<accession>A0ABW5ISH9</accession>
<dbReference type="InterPro" id="IPR029044">
    <property type="entry name" value="Nucleotide-diphossugar_trans"/>
</dbReference>
<dbReference type="Proteomes" id="UP001597544">
    <property type="component" value="Unassembled WGS sequence"/>
</dbReference>
<evidence type="ECO:0000313" key="2">
    <source>
        <dbReference type="Proteomes" id="UP001597544"/>
    </source>
</evidence>
<evidence type="ECO:0008006" key="3">
    <source>
        <dbReference type="Google" id="ProtNLM"/>
    </source>
</evidence>
<comment type="caution">
    <text evidence="1">The sequence shown here is derived from an EMBL/GenBank/DDBJ whole genome shotgun (WGS) entry which is preliminary data.</text>
</comment>
<reference evidence="2" key="1">
    <citation type="journal article" date="2019" name="Int. J. Syst. Evol. Microbiol.">
        <title>The Global Catalogue of Microorganisms (GCM) 10K type strain sequencing project: providing services to taxonomists for standard genome sequencing and annotation.</title>
        <authorList>
            <consortium name="The Broad Institute Genomics Platform"/>
            <consortium name="The Broad Institute Genome Sequencing Center for Infectious Disease"/>
            <person name="Wu L."/>
            <person name="Ma J."/>
        </authorList>
    </citation>
    <scope>NUCLEOTIDE SEQUENCE [LARGE SCALE GENOMIC DNA]</scope>
    <source>
        <strain evidence="2">KCTC 42498</strain>
    </source>
</reference>
<proteinExistence type="predicted"/>
<dbReference type="Gene3D" id="3.90.550.10">
    <property type="entry name" value="Spore Coat Polysaccharide Biosynthesis Protein SpsA, Chain A"/>
    <property type="match status" value="1"/>
</dbReference>